<evidence type="ECO:0000313" key="8">
    <source>
        <dbReference type="Proteomes" id="UP001324380"/>
    </source>
</evidence>
<dbReference type="RefSeq" id="WP_321560757.1">
    <property type="nucleotide sequence ID" value="NZ_CP139558.1"/>
</dbReference>
<keyword evidence="4" id="KW-0274">FAD</keyword>
<protein>
    <submittedName>
        <fullName evidence="7">Mercuric reductase</fullName>
    </submittedName>
</protein>
<dbReference type="Gene3D" id="3.30.390.30">
    <property type="match status" value="1"/>
</dbReference>
<dbReference type="InterPro" id="IPR036188">
    <property type="entry name" value="FAD/NAD-bd_sf"/>
</dbReference>
<dbReference type="PANTHER" id="PTHR43014">
    <property type="entry name" value="MERCURIC REDUCTASE"/>
    <property type="match status" value="1"/>
</dbReference>
<dbReference type="PRINTS" id="PR00411">
    <property type="entry name" value="PNDRDTASEI"/>
</dbReference>
<evidence type="ECO:0000256" key="4">
    <source>
        <dbReference type="ARBA" id="ARBA00022827"/>
    </source>
</evidence>
<evidence type="ECO:0000256" key="1">
    <source>
        <dbReference type="ARBA" id="ARBA00001974"/>
    </source>
</evidence>
<name>A0ABZ0TFK5_9SPHI</name>
<evidence type="ECO:0000313" key="7">
    <source>
        <dbReference type="EMBL" id="WPU91591.1"/>
    </source>
</evidence>
<keyword evidence="3" id="KW-0285">Flavoprotein</keyword>
<dbReference type="Pfam" id="PF02852">
    <property type="entry name" value="Pyr_redox_dim"/>
    <property type="match status" value="1"/>
</dbReference>
<comment type="similarity">
    <text evidence="2">Belongs to the class-I pyridine nucleotide-disulfide oxidoreductase family.</text>
</comment>
<proteinExistence type="inferred from homology"/>
<dbReference type="PANTHER" id="PTHR43014:SF2">
    <property type="entry name" value="MERCURIC REDUCTASE"/>
    <property type="match status" value="1"/>
</dbReference>
<evidence type="ECO:0000256" key="3">
    <source>
        <dbReference type="ARBA" id="ARBA00022630"/>
    </source>
</evidence>
<dbReference type="InterPro" id="IPR023753">
    <property type="entry name" value="FAD/NAD-binding_dom"/>
</dbReference>
<evidence type="ECO:0000256" key="2">
    <source>
        <dbReference type="ARBA" id="ARBA00007532"/>
    </source>
</evidence>
<feature type="domain" description="Pyridine nucleotide-disulphide oxidoreductase dimerisation" evidence="5">
    <location>
        <begin position="347"/>
        <end position="454"/>
    </location>
</feature>
<dbReference type="PIRSF" id="PIRSF000350">
    <property type="entry name" value="Mercury_reductase_MerA"/>
    <property type="match status" value="1"/>
</dbReference>
<accession>A0ABZ0TFK5</accession>
<feature type="domain" description="FAD/NAD(P)-binding" evidence="6">
    <location>
        <begin position="4"/>
        <end position="323"/>
    </location>
</feature>
<dbReference type="Pfam" id="PF07992">
    <property type="entry name" value="Pyr_redox_2"/>
    <property type="match status" value="1"/>
</dbReference>
<comment type="cofactor">
    <cofactor evidence="1">
        <name>FAD</name>
        <dbReference type="ChEBI" id="CHEBI:57692"/>
    </cofactor>
</comment>
<dbReference type="SUPFAM" id="SSF55424">
    <property type="entry name" value="FAD/NAD-linked reductases, dimerisation (C-terminal) domain"/>
    <property type="match status" value="1"/>
</dbReference>
<evidence type="ECO:0000259" key="6">
    <source>
        <dbReference type="Pfam" id="PF07992"/>
    </source>
</evidence>
<dbReference type="InterPro" id="IPR016156">
    <property type="entry name" value="FAD/NAD-linked_Rdtase_dimer_sf"/>
</dbReference>
<dbReference type="InterPro" id="IPR001100">
    <property type="entry name" value="Pyr_nuc-diS_OxRdtase"/>
</dbReference>
<dbReference type="SUPFAM" id="SSF51905">
    <property type="entry name" value="FAD/NAD(P)-binding domain"/>
    <property type="match status" value="1"/>
</dbReference>
<dbReference type="PRINTS" id="PR00368">
    <property type="entry name" value="FADPNR"/>
</dbReference>
<dbReference type="EMBL" id="CP139558">
    <property type="protein sequence ID" value="WPU91591.1"/>
    <property type="molecule type" value="Genomic_DNA"/>
</dbReference>
<reference evidence="7 8" key="1">
    <citation type="submission" date="2023-11" db="EMBL/GenBank/DDBJ databases">
        <title>Analysis of the Genomes of Mucilaginibacter gossypii cycad 4 and M. sabulilitoris SNA2: microbes with the potential for plant growth promotion.</title>
        <authorList>
            <person name="Hirsch A.M."/>
            <person name="Humm E."/>
            <person name="Rubbi M."/>
            <person name="Del Vecchio G."/>
            <person name="Ha S.M."/>
            <person name="Pellegrini M."/>
            <person name="Gunsalus R.P."/>
        </authorList>
    </citation>
    <scope>NUCLEOTIDE SEQUENCE [LARGE SCALE GENOMIC DNA]</scope>
    <source>
        <strain evidence="7 8">SNA2</strain>
    </source>
</reference>
<dbReference type="Gene3D" id="3.50.50.60">
    <property type="entry name" value="FAD/NAD(P)-binding domain"/>
    <property type="match status" value="2"/>
</dbReference>
<organism evidence="7 8">
    <name type="scientific">Mucilaginibacter sabulilitoris</name>
    <dbReference type="NCBI Taxonomy" id="1173583"/>
    <lineage>
        <taxon>Bacteria</taxon>
        <taxon>Pseudomonadati</taxon>
        <taxon>Bacteroidota</taxon>
        <taxon>Sphingobacteriia</taxon>
        <taxon>Sphingobacteriales</taxon>
        <taxon>Sphingobacteriaceae</taxon>
        <taxon>Mucilaginibacter</taxon>
    </lineage>
</organism>
<sequence length="461" mass="50191">MKTYDAIIIGSGQAGGPLAKKLALAGKKTALIEKRYVGGTCINDGCTPTKTWVASAKAAYEAKKSRELGISIKGYKVNMIEIKKRKDTIVSMFRRGNQDRIEATAGLDLIFGEATFIDRNTISVNLNDGGAIELKADLIFLNTGCKSFIPDIAGLSDINYLTSTGILELDTVPGHLLVIGGNYIGLEFGQMFRRFGSKVTIVERSAHIIPREDEDISAALKSILEAESIEILTNSQASKFKDNGKGKITVKIETNGTSRKIKCTHVLIAVGRTPNTDILNLEKTGVETDERGFIKVNDKLETNVNGIYALGDVKGGPAFTHISYNDYTIVYRNLLEHANLTTKDRLVPYCMFTDPQLGRIGISENEAKGLELNIKVAKLPMAYVARAVETGDTRGLMKAIVDTNTKKILGVAVLGQQGGEIMSVLQMAMQGGISYDQISYSVFAHPLYSESLNNLFMSIED</sequence>
<gene>
    <name evidence="7" type="ORF">SNE25_19940</name>
</gene>
<dbReference type="InterPro" id="IPR004099">
    <property type="entry name" value="Pyr_nucl-diS_OxRdtase_dimer"/>
</dbReference>
<dbReference type="Proteomes" id="UP001324380">
    <property type="component" value="Chromosome"/>
</dbReference>
<evidence type="ECO:0000259" key="5">
    <source>
        <dbReference type="Pfam" id="PF02852"/>
    </source>
</evidence>
<keyword evidence="8" id="KW-1185">Reference proteome</keyword>